<proteinExistence type="inferred from homology"/>
<evidence type="ECO:0000256" key="11">
    <source>
        <dbReference type="HAMAP-Rule" id="MF_00354"/>
    </source>
</evidence>
<reference evidence="13 14" key="1">
    <citation type="submission" date="2021-06" db="EMBL/GenBank/DDBJ databases">
        <title>Genome-based taxonomic framework of Microbacterium strains isolated from marine environment, the description of four new species and reclassification of four preexisting species.</title>
        <authorList>
            <person name="Lee S.D."/>
            <person name="Kim S.-M."/>
            <person name="Byeon Y.-S."/>
            <person name="Yang H.L."/>
            <person name="Kim I.S."/>
        </authorList>
    </citation>
    <scope>NUCLEOTIDE SEQUENCE [LARGE SCALE GENOMIC DNA]</scope>
    <source>
        <strain evidence="13 14">SSW1-36</strain>
    </source>
</reference>
<feature type="binding site" evidence="11">
    <location>
        <position position="210"/>
    </location>
    <ligand>
        <name>FMN</name>
        <dbReference type="ChEBI" id="CHEBI:58210"/>
    </ligand>
</feature>
<keyword evidence="5 11" id="KW-0479">Metal-binding</keyword>
<evidence type="ECO:0000256" key="6">
    <source>
        <dbReference type="ARBA" id="ARBA00022842"/>
    </source>
</evidence>
<feature type="binding site" evidence="11">
    <location>
        <begin position="64"/>
        <end position="66"/>
    </location>
    <ligand>
        <name>FMN</name>
        <dbReference type="ChEBI" id="CHEBI:58210"/>
    </ligand>
</feature>
<feature type="binding site" evidence="11">
    <location>
        <position position="185"/>
    </location>
    <ligand>
        <name>FMN</name>
        <dbReference type="ChEBI" id="CHEBI:58210"/>
    </ligand>
</feature>
<comment type="caution">
    <text evidence="11">Lacks conserved residue(s) required for the propagation of feature annotation.</text>
</comment>
<dbReference type="NCBIfam" id="TIGR02151">
    <property type="entry name" value="IPP_isom_2"/>
    <property type="match status" value="1"/>
</dbReference>
<feature type="domain" description="FMN-dependent dehydrogenase" evidence="12">
    <location>
        <begin position="155"/>
        <end position="324"/>
    </location>
</feature>
<dbReference type="PANTHER" id="PTHR43665:SF1">
    <property type="entry name" value="ISOPENTENYL-DIPHOSPHATE DELTA-ISOMERASE"/>
    <property type="match status" value="1"/>
</dbReference>
<evidence type="ECO:0000256" key="1">
    <source>
        <dbReference type="ARBA" id="ARBA00001917"/>
    </source>
</evidence>
<gene>
    <name evidence="11 13" type="primary">fni</name>
    <name evidence="13" type="ORF">KV396_14195</name>
</gene>
<comment type="catalytic activity">
    <reaction evidence="11">
        <text>isopentenyl diphosphate = dimethylallyl diphosphate</text>
        <dbReference type="Rhea" id="RHEA:23284"/>
        <dbReference type="ChEBI" id="CHEBI:57623"/>
        <dbReference type="ChEBI" id="CHEBI:128769"/>
        <dbReference type="EC" id="5.3.3.2"/>
    </reaction>
</comment>
<comment type="cofactor">
    <cofactor evidence="11">
        <name>NADPH</name>
        <dbReference type="ChEBI" id="CHEBI:57783"/>
    </cofactor>
</comment>
<feature type="binding site" evidence="11">
    <location>
        <position position="153"/>
    </location>
    <ligand>
        <name>substrate</name>
    </ligand>
</feature>
<dbReference type="HAMAP" id="MF_00354">
    <property type="entry name" value="Idi_2"/>
    <property type="match status" value="1"/>
</dbReference>
<dbReference type="GO" id="GO:0004452">
    <property type="term" value="F:isopentenyl-diphosphate delta-isomerase activity"/>
    <property type="evidence" value="ECO:0007669"/>
    <property type="project" value="UniProtKB-EC"/>
</dbReference>
<dbReference type="SUPFAM" id="SSF51395">
    <property type="entry name" value="FMN-linked oxidoreductases"/>
    <property type="match status" value="1"/>
</dbReference>
<keyword evidence="6 11" id="KW-0460">Magnesium</keyword>
<dbReference type="Pfam" id="PF01070">
    <property type="entry name" value="FMN_dh"/>
    <property type="match status" value="1"/>
</dbReference>
<dbReference type="EMBL" id="CP078077">
    <property type="protein sequence ID" value="UPL15556.1"/>
    <property type="molecule type" value="Genomic_DNA"/>
</dbReference>
<comment type="cofactor">
    <cofactor evidence="1 11">
        <name>FMN</name>
        <dbReference type="ChEBI" id="CHEBI:58210"/>
    </cofactor>
</comment>
<comment type="function">
    <text evidence="11">Involved in the biosynthesis of isoprenoids. Catalyzes the 1,3-allylic rearrangement of the homoallylic substrate isopentenyl (IPP) to its allylic isomer, dimethylallyl diphosphate (DMAPP).</text>
</comment>
<dbReference type="RefSeq" id="WP_247956123.1">
    <property type="nucleotide sequence ID" value="NZ_CP078077.1"/>
</dbReference>
<evidence type="ECO:0000313" key="14">
    <source>
        <dbReference type="Proteomes" id="UP000831963"/>
    </source>
</evidence>
<evidence type="ECO:0000256" key="5">
    <source>
        <dbReference type="ARBA" id="ARBA00022723"/>
    </source>
</evidence>
<evidence type="ECO:0000256" key="3">
    <source>
        <dbReference type="ARBA" id="ARBA00022630"/>
    </source>
</evidence>
<accession>A0ABY4IRY5</accession>
<evidence type="ECO:0000256" key="10">
    <source>
        <dbReference type="ARBA" id="ARBA00025810"/>
    </source>
</evidence>
<feature type="binding site" evidence="11">
    <location>
        <position position="154"/>
    </location>
    <ligand>
        <name>Mg(2+)</name>
        <dbReference type="ChEBI" id="CHEBI:18420"/>
    </ligand>
</feature>
<dbReference type="PIRSF" id="PIRSF003314">
    <property type="entry name" value="IPP_isomerase"/>
    <property type="match status" value="1"/>
</dbReference>
<dbReference type="InterPro" id="IPR013785">
    <property type="entry name" value="Aldolase_TIM"/>
</dbReference>
<protein>
    <recommendedName>
        <fullName evidence="11">Isopentenyl-diphosphate delta-isomerase</fullName>
        <shortName evidence="11">IPP isomerase</shortName>
        <ecNumber evidence="11">5.3.3.2</ecNumber>
    </recommendedName>
    <alternativeName>
        <fullName evidence="11">Isopentenyl diphosphate:dimethylallyl diphosphate isomerase</fullName>
    </alternativeName>
    <alternativeName>
        <fullName evidence="11">Isopentenyl pyrophosphate isomerase</fullName>
    </alternativeName>
    <alternativeName>
        <fullName evidence="11">Type 2 isopentenyl diphosphate isomerase</fullName>
        <shortName evidence="11">IDI-2</shortName>
    </alternativeName>
</protein>
<dbReference type="InterPro" id="IPR011179">
    <property type="entry name" value="IPdP_isomerase"/>
</dbReference>
<name>A0ABY4IRY5_9MICO</name>
<feature type="binding site" evidence="11">
    <location>
        <position position="123"/>
    </location>
    <ligand>
        <name>FMN</name>
        <dbReference type="ChEBI" id="CHEBI:58210"/>
    </ligand>
</feature>
<evidence type="ECO:0000256" key="8">
    <source>
        <dbReference type="ARBA" id="ARBA00023229"/>
    </source>
</evidence>
<keyword evidence="3 11" id="KW-0285">Flavoprotein</keyword>
<dbReference type="EC" id="5.3.3.2" evidence="11"/>
<comment type="subunit">
    <text evidence="10 11">Homooctamer. Dimer of tetramers.</text>
</comment>
<keyword evidence="7 11" id="KW-0521">NADP</keyword>
<comment type="cofactor">
    <cofactor evidence="11">
        <name>Mg(2+)</name>
        <dbReference type="ChEBI" id="CHEBI:18420"/>
    </cofactor>
</comment>
<dbReference type="InterPro" id="IPR000262">
    <property type="entry name" value="FMN-dep_DH"/>
</dbReference>
<keyword evidence="4 11" id="KW-0288">FMN</keyword>
<keyword evidence="8 11" id="KW-0414">Isoprene biosynthesis</keyword>
<evidence type="ECO:0000256" key="9">
    <source>
        <dbReference type="ARBA" id="ARBA00023235"/>
    </source>
</evidence>
<keyword evidence="9 11" id="KW-0413">Isomerase</keyword>
<organism evidence="13 14">
    <name type="scientific">Microbacterium galbinum</name>
    <dbReference type="NCBI Taxonomy" id="2851646"/>
    <lineage>
        <taxon>Bacteria</taxon>
        <taxon>Bacillati</taxon>
        <taxon>Actinomycetota</taxon>
        <taxon>Actinomycetes</taxon>
        <taxon>Micrococcales</taxon>
        <taxon>Microbacteriaceae</taxon>
        <taxon>Microbacterium</taxon>
    </lineage>
</organism>
<sequence length="353" mass="36819">MSSERKDDHVRLAAAQQDEARIASNGFDDVAFVHHALAGIDAERVSLAGDLLGARWSVPLYVNAMTGGSESTGRINRDLAIAAREAGVPLASGSMSVALENPALAPTFRVLREEHPDGFLFANLGVERTPDDARRAIDLIEANALQVHVNSVQETVMPEGRRAFSSWQRSLESLVAAVDVPVVVKEVGFGLSARTLALLADLGVAAADVSGRGGTDFVRVENARRGGEGYAYLAGWGQSAVECLIDAPAPAPVLLASGGVRTPLDAVRALALGARAVGVSGPFLKTVLDGGPEALASRLGEWTTHLTALSALLGAAATSDLVRTDLVVTGDTADFCRARGIDLAALSRRSDAR</sequence>
<dbReference type="PANTHER" id="PTHR43665">
    <property type="entry name" value="ISOPENTENYL-DIPHOSPHATE DELTA-ISOMERASE"/>
    <property type="match status" value="1"/>
</dbReference>
<comment type="subcellular location">
    <subcellularLocation>
        <location evidence="11">Cytoplasm</location>
    </subcellularLocation>
</comment>
<feature type="binding site" evidence="11">
    <location>
        <begin position="5"/>
        <end position="6"/>
    </location>
    <ligand>
        <name>substrate</name>
    </ligand>
</feature>
<keyword evidence="14" id="KW-1185">Reference proteome</keyword>
<feature type="binding site" evidence="11">
    <location>
        <position position="94"/>
    </location>
    <ligand>
        <name>FMN</name>
        <dbReference type="ChEBI" id="CHEBI:58210"/>
    </ligand>
</feature>
<dbReference type="Proteomes" id="UP000831963">
    <property type="component" value="Chromosome"/>
</dbReference>
<feature type="binding site" evidence="11">
    <location>
        <position position="215"/>
    </location>
    <ligand>
        <name>FMN</name>
        <dbReference type="ChEBI" id="CHEBI:58210"/>
    </ligand>
</feature>
<evidence type="ECO:0000256" key="4">
    <source>
        <dbReference type="ARBA" id="ARBA00022643"/>
    </source>
</evidence>
<evidence type="ECO:0000256" key="7">
    <source>
        <dbReference type="ARBA" id="ARBA00022857"/>
    </source>
</evidence>
<feature type="binding site" evidence="11">
    <location>
        <begin position="280"/>
        <end position="281"/>
    </location>
    <ligand>
        <name>FMN</name>
        <dbReference type="ChEBI" id="CHEBI:58210"/>
    </ligand>
</feature>
<feature type="binding site" evidence="11">
    <location>
        <begin position="259"/>
        <end position="261"/>
    </location>
    <ligand>
        <name>FMN</name>
        <dbReference type="ChEBI" id="CHEBI:58210"/>
    </ligand>
</feature>
<comment type="similarity">
    <text evidence="11">Belongs to the IPP isomerase type 2 family.</text>
</comment>
<keyword evidence="2 11" id="KW-0963">Cytoplasm</keyword>
<evidence type="ECO:0000259" key="12">
    <source>
        <dbReference type="Pfam" id="PF01070"/>
    </source>
</evidence>
<evidence type="ECO:0000256" key="2">
    <source>
        <dbReference type="ARBA" id="ARBA00022490"/>
    </source>
</evidence>
<dbReference type="Gene3D" id="3.20.20.70">
    <property type="entry name" value="Aldolase class I"/>
    <property type="match status" value="1"/>
</dbReference>
<evidence type="ECO:0000313" key="13">
    <source>
        <dbReference type="EMBL" id="UPL15556.1"/>
    </source>
</evidence>